<reference evidence="3" key="2">
    <citation type="journal article" date="2018" name="Plant J.">
        <title>The Sorghum bicolor reference genome: improved assembly, gene annotations, a transcriptome atlas, and signatures of genome organization.</title>
        <authorList>
            <person name="McCormick R.F."/>
            <person name="Truong S.K."/>
            <person name="Sreedasyam A."/>
            <person name="Jenkins J."/>
            <person name="Shu S."/>
            <person name="Sims D."/>
            <person name="Kennedy M."/>
            <person name="Amirebrahimi M."/>
            <person name="Weers B.D."/>
            <person name="McKinley B."/>
            <person name="Mattison A."/>
            <person name="Morishige D.T."/>
            <person name="Grimwood J."/>
            <person name="Schmutz J."/>
            <person name="Mullet J.E."/>
        </authorList>
    </citation>
    <scope>NUCLEOTIDE SEQUENCE [LARGE SCALE GENOMIC DNA]</scope>
    <source>
        <strain evidence="3">cv. BTx623</strain>
    </source>
</reference>
<sequence>MADPAEKKKLRQLKEELANRERLLEQEYGKVQKRLQRSIQGIEMFAIGANAGPRAFHKLMIRRHYRISNICSTKVAGAPVLPPLLPLKQAAPEKQRTYHIVKIIGKLGRQVLLLFQENDMYLIGFKPFHQDKKY</sequence>
<dbReference type="GO" id="GO:0017148">
    <property type="term" value="P:negative regulation of translation"/>
    <property type="evidence" value="ECO:0007669"/>
    <property type="project" value="InterPro"/>
</dbReference>
<feature type="coiled-coil region" evidence="1">
    <location>
        <begin position="6"/>
        <end position="34"/>
    </location>
</feature>
<proteinExistence type="predicted"/>
<evidence type="ECO:0000256" key="1">
    <source>
        <dbReference type="SAM" id="Coils"/>
    </source>
</evidence>
<keyword evidence="3" id="KW-1185">Reference proteome</keyword>
<dbReference type="SUPFAM" id="SSF56371">
    <property type="entry name" value="Ribosome inactivating proteins (RIP)"/>
    <property type="match status" value="1"/>
</dbReference>
<evidence type="ECO:0000313" key="3">
    <source>
        <dbReference type="Proteomes" id="UP000000768"/>
    </source>
</evidence>
<dbReference type="InterPro" id="IPR036041">
    <property type="entry name" value="Ribosome-inact_prot_sf"/>
</dbReference>
<name>A0A1W0W0F9_SORBI</name>
<dbReference type="Gramene" id="OQU87853">
    <property type="protein sequence ID" value="OQU87853"/>
    <property type="gene ID" value="SORBI_3003G354850"/>
</dbReference>
<dbReference type="EMBL" id="CM000762">
    <property type="protein sequence ID" value="OQU87853.1"/>
    <property type="molecule type" value="Genomic_DNA"/>
</dbReference>
<keyword evidence="1" id="KW-0175">Coiled coil</keyword>
<organism evidence="2 3">
    <name type="scientific">Sorghum bicolor</name>
    <name type="common">Sorghum</name>
    <name type="synonym">Sorghum vulgare</name>
    <dbReference type="NCBI Taxonomy" id="4558"/>
    <lineage>
        <taxon>Eukaryota</taxon>
        <taxon>Viridiplantae</taxon>
        <taxon>Streptophyta</taxon>
        <taxon>Embryophyta</taxon>
        <taxon>Tracheophyta</taxon>
        <taxon>Spermatophyta</taxon>
        <taxon>Magnoliopsida</taxon>
        <taxon>Liliopsida</taxon>
        <taxon>Poales</taxon>
        <taxon>Poaceae</taxon>
        <taxon>PACMAD clade</taxon>
        <taxon>Panicoideae</taxon>
        <taxon>Andropogonodae</taxon>
        <taxon>Andropogoneae</taxon>
        <taxon>Sorghinae</taxon>
        <taxon>Sorghum</taxon>
    </lineage>
</organism>
<protein>
    <submittedName>
        <fullName evidence="2">Uncharacterized protein</fullName>
    </submittedName>
</protein>
<dbReference type="AlphaFoldDB" id="A0A1W0W0F9"/>
<dbReference type="Proteomes" id="UP000000768">
    <property type="component" value="Chromosome 3"/>
</dbReference>
<reference evidence="2 3" key="1">
    <citation type="journal article" date="2009" name="Nature">
        <title>The Sorghum bicolor genome and the diversification of grasses.</title>
        <authorList>
            <person name="Paterson A.H."/>
            <person name="Bowers J.E."/>
            <person name="Bruggmann R."/>
            <person name="Dubchak I."/>
            <person name="Grimwood J."/>
            <person name="Gundlach H."/>
            <person name="Haberer G."/>
            <person name="Hellsten U."/>
            <person name="Mitros T."/>
            <person name="Poliakov A."/>
            <person name="Schmutz J."/>
            <person name="Spannagl M."/>
            <person name="Tang H."/>
            <person name="Wang X."/>
            <person name="Wicker T."/>
            <person name="Bharti A.K."/>
            <person name="Chapman J."/>
            <person name="Feltus F.A."/>
            <person name="Gowik U."/>
            <person name="Grigoriev I.V."/>
            <person name="Lyons E."/>
            <person name="Maher C.A."/>
            <person name="Martis M."/>
            <person name="Narechania A."/>
            <person name="Otillar R.P."/>
            <person name="Penning B.W."/>
            <person name="Salamov A.A."/>
            <person name="Wang Y."/>
            <person name="Zhang L."/>
            <person name="Carpita N.C."/>
            <person name="Freeling M."/>
            <person name="Gingle A.R."/>
            <person name="Hash C.T."/>
            <person name="Keller B."/>
            <person name="Klein P."/>
            <person name="Kresovich S."/>
            <person name="McCann M.C."/>
            <person name="Ming R."/>
            <person name="Peterson D.G."/>
            <person name="Mehboob-ur-Rahman"/>
            <person name="Ware D."/>
            <person name="Westhoff P."/>
            <person name="Mayer K.F."/>
            <person name="Messing J."/>
            <person name="Rokhsar D.S."/>
        </authorList>
    </citation>
    <scope>NUCLEOTIDE SEQUENCE [LARGE SCALE GENOMIC DNA]</scope>
    <source>
        <strain evidence="3">cv. BTx623</strain>
    </source>
</reference>
<dbReference type="InParanoid" id="A0A1W0W0F9"/>
<dbReference type="GO" id="GO:0030598">
    <property type="term" value="F:rRNA N-glycosylase activity"/>
    <property type="evidence" value="ECO:0007669"/>
    <property type="project" value="InterPro"/>
</dbReference>
<evidence type="ECO:0000313" key="2">
    <source>
        <dbReference type="EMBL" id="OQU87853.1"/>
    </source>
</evidence>
<accession>A0A1W0W0F9</accession>
<gene>
    <name evidence="2" type="ORF">SORBI_3003G354850</name>
</gene>